<gene>
    <name evidence="1" type="ORF">E2C01_032603</name>
</gene>
<protein>
    <submittedName>
        <fullName evidence="1">Uncharacterized protein</fullName>
    </submittedName>
</protein>
<name>A0A5B7F1U8_PORTR</name>
<accession>A0A5B7F1U8</accession>
<comment type="caution">
    <text evidence="1">The sequence shown here is derived from an EMBL/GenBank/DDBJ whole genome shotgun (WGS) entry which is preliminary data.</text>
</comment>
<dbReference type="EMBL" id="VSRR010004252">
    <property type="protein sequence ID" value="MPC39083.1"/>
    <property type="molecule type" value="Genomic_DNA"/>
</dbReference>
<reference evidence="1 2" key="1">
    <citation type="submission" date="2019-05" db="EMBL/GenBank/DDBJ databases">
        <title>Another draft genome of Portunus trituberculatus and its Hox gene families provides insights of decapod evolution.</title>
        <authorList>
            <person name="Jeong J.-H."/>
            <person name="Song I."/>
            <person name="Kim S."/>
            <person name="Choi T."/>
            <person name="Kim D."/>
            <person name="Ryu S."/>
            <person name="Kim W."/>
        </authorList>
    </citation>
    <scope>NUCLEOTIDE SEQUENCE [LARGE SCALE GENOMIC DNA]</scope>
    <source>
        <tissue evidence="1">Muscle</tissue>
    </source>
</reference>
<sequence length="94" mass="10308">MSSCQALLTHMLVLEGQLSSTSPEANGLTILKRRTPSLTVVLAAVSAKRSVKYGSQSSRMCYSLLTLRETHKAASKFTEDKFLARNKTSSKNLM</sequence>
<proteinExistence type="predicted"/>
<dbReference type="AlphaFoldDB" id="A0A5B7F1U8"/>
<keyword evidence="2" id="KW-1185">Reference proteome</keyword>
<evidence type="ECO:0000313" key="2">
    <source>
        <dbReference type="Proteomes" id="UP000324222"/>
    </source>
</evidence>
<dbReference type="Proteomes" id="UP000324222">
    <property type="component" value="Unassembled WGS sequence"/>
</dbReference>
<organism evidence="1 2">
    <name type="scientific">Portunus trituberculatus</name>
    <name type="common">Swimming crab</name>
    <name type="synonym">Neptunus trituberculatus</name>
    <dbReference type="NCBI Taxonomy" id="210409"/>
    <lineage>
        <taxon>Eukaryota</taxon>
        <taxon>Metazoa</taxon>
        <taxon>Ecdysozoa</taxon>
        <taxon>Arthropoda</taxon>
        <taxon>Crustacea</taxon>
        <taxon>Multicrustacea</taxon>
        <taxon>Malacostraca</taxon>
        <taxon>Eumalacostraca</taxon>
        <taxon>Eucarida</taxon>
        <taxon>Decapoda</taxon>
        <taxon>Pleocyemata</taxon>
        <taxon>Brachyura</taxon>
        <taxon>Eubrachyura</taxon>
        <taxon>Portunoidea</taxon>
        <taxon>Portunidae</taxon>
        <taxon>Portuninae</taxon>
        <taxon>Portunus</taxon>
    </lineage>
</organism>
<evidence type="ECO:0000313" key="1">
    <source>
        <dbReference type="EMBL" id="MPC39083.1"/>
    </source>
</evidence>